<name>A0ABW4QD87_9BACL</name>
<evidence type="ECO:0000256" key="1">
    <source>
        <dbReference type="SAM" id="MobiDB-lite"/>
    </source>
</evidence>
<dbReference type="RefSeq" id="WP_204891462.1">
    <property type="nucleotide sequence ID" value="NZ_JBHUFW010000002.1"/>
</dbReference>
<feature type="region of interest" description="Disordered" evidence="1">
    <location>
        <begin position="153"/>
        <end position="179"/>
    </location>
</feature>
<gene>
    <name evidence="3" type="ORF">ACFSDB_01220</name>
</gene>
<dbReference type="EMBL" id="JBHUFW010000002">
    <property type="protein sequence ID" value="MFD1861522.1"/>
    <property type="molecule type" value="Genomic_DNA"/>
</dbReference>
<comment type="caution">
    <text evidence="3">The sequence shown here is derived from an EMBL/GenBank/DDBJ whole genome shotgun (WGS) entry which is preliminary data.</text>
</comment>
<proteinExistence type="predicted"/>
<evidence type="ECO:0000313" key="3">
    <source>
        <dbReference type="EMBL" id="MFD1861522.1"/>
    </source>
</evidence>
<feature type="compositionally biased region" description="Low complexity" evidence="1">
    <location>
        <begin position="168"/>
        <end position="179"/>
    </location>
</feature>
<keyword evidence="4" id="KW-1185">Reference proteome</keyword>
<reference evidence="4" key="1">
    <citation type="journal article" date="2019" name="Int. J. Syst. Evol. Microbiol.">
        <title>The Global Catalogue of Microorganisms (GCM) 10K type strain sequencing project: providing services to taxonomists for standard genome sequencing and annotation.</title>
        <authorList>
            <consortium name="The Broad Institute Genomics Platform"/>
            <consortium name="The Broad Institute Genome Sequencing Center for Infectious Disease"/>
            <person name="Wu L."/>
            <person name="Ma J."/>
        </authorList>
    </citation>
    <scope>NUCLEOTIDE SEQUENCE [LARGE SCALE GENOMIC DNA]</scope>
    <source>
        <strain evidence="4">CGMCC 1.15475</strain>
    </source>
</reference>
<keyword evidence="2" id="KW-0732">Signal</keyword>
<dbReference type="Proteomes" id="UP001597273">
    <property type="component" value="Unassembled WGS sequence"/>
</dbReference>
<evidence type="ECO:0000256" key="2">
    <source>
        <dbReference type="SAM" id="SignalP"/>
    </source>
</evidence>
<feature type="signal peptide" evidence="2">
    <location>
        <begin position="1"/>
        <end position="27"/>
    </location>
</feature>
<feature type="chain" id="PRO_5046322665" evidence="2">
    <location>
        <begin position="28"/>
        <end position="179"/>
    </location>
</feature>
<accession>A0ABW4QD87</accession>
<sequence length="179" mass="18954">MKKTLIQLTAPALAAGLAFSGTGGALAAGPDAHANVKAQVKVEQSAKVNGADLSHRLLPIEKRISSVDFDVAALTAELEAKESLSYEEWVYYQEGLNALFGQVGASTNQLMAVTKKFGEDSAEVAEAKAEINEAFSTLVQVQALLDSIEVTVEEPEVETPEVPEAPEMPEAPAEETITL</sequence>
<organism evidence="3 4">
    <name type="scientific">Planococcus chinensis</name>
    <dbReference type="NCBI Taxonomy" id="272917"/>
    <lineage>
        <taxon>Bacteria</taxon>
        <taxon>Bacillati</taxon>
        <taxon>Bacillota</taxon>
        <taxon>Bacilli</taxon>
        <taxon>Bacillales</taxon>
        <taxon>Caryophanaceae</taxon>
        <taxon>Planococcus</taxon>
    </lineage>
</organism>
<evidence type="ECO:0000313" key="4">
    <source>
        <dbReference type="Proteomes" id="UP001597273"/>
    </source>
</evidence>
<protein>
    <submittedName>
        <fullName evidence="3">Uncharacterized protein</fullName>
    </submittedName>
</protein>